<dbReference type="AlphaFoldDB" id="A0AA35CP54"/>
<dbReference type="PANTHER" id="PTHR14969:SF13">
    <property type="entry name" value="AT30094P"/>
    <property type="match status" value="1"/>
</dbReference>
<organism evidence="3 4">
    <name type="scientific">Caldinitratiruptor microaerophilus</name>
    <dbReference type="NCBI Taxonomy" id="671077"/>
    <lineage>
        <taxon>Bacteria</taxon>
        <taxon>Bacillati</taxon>
        <taxon>Bacillota</taxon>
        <taxon>Clostridia</taxon>
        <taxon>Eubacteriales</taxon>
        <taxon>Symbiobacteriaceae</taxon>
        <taxon>Caldinitratiruptor</taxon>
    </lineage>
</organism>
<feature type="transmembrane region" description="Helical" evidence="1">
    <location>
        <begin position="21"/>
        <end position="42"/>
    </location>
</feature>
<reference evidence="3" key="1">
    <citation type="submission" date="2022-03" db="EMBL/GenBank/DDBJ databases">
        <title>Complete genome sequence of Caldinitratiruptor microaerophilus.</title>
        <authorList>
            <person name="Mukaiyama R."/>
            <person name="Nishiyama T."/>
            <person name="Ueda K."/>
        </authorList>
    </citation>
    <scope>NUCLEOTIDE SEQUENCE</scope>
    <source>
        <strain evidence="3">JCM 16183</strain>
    </source>
</reference>
<feature type="transmembrane region" description="Helical" evidence="1">
    <location>
        <begin position="146"/>
        <end position="168"/>
    </location>
</feature>
<dbReference type="SUPFAM" id="SSF48317">
    <property type="entry name" value="Acid phosphatase/Vanadium-dependent haloperoxidase"/>
    <property type="match status" value="1"/>
</dbReference>
<dbReference type="PANTHER" id="PTHR14969">
    <property type="entry name" value="SPHINGOSINE-1-PHOSPHATE PHOSPHOHYDROLASE"/>
    <property type="match status" value="1"/>
</dbReference>
<keyword evidence="1" id="KW-0812">Transmembrane</keyword>
<keyword evidence="1" id="KW-0472">Membrane</keyword>
<dbReference type="Gene3D" id="1.20.144.10">
    <property type="entry name" value="Phosphatidic acid phosphatase type 2/haloperoxidase"/>
    <property type="match status" value="2"/>
</dbReference>
<feature type="transmembrane region" description="Helical" evidence="1">
    <location>
        <begin position="109"/>
        <end position="126"/>
    </location>
</feature>
<sequence>MAGQDHGRWQGPSNGGLASRTPYTVSLSMGLVLNGVFIAGFVKLAEELLENDLGRFDSAVTARVGQLAHPAVTSFMRLLTWLGSVPATAALTAILAWVLWHRHGRGREALTLLASVAGAAVLDTVLKETFGRARPPGPWLVRAGGFSFPSGHSMVAFALYGYLAYLTWHGRHRPWQRLPLAGALVAVAVLIGVSRIYLGVHYPSDVVAGFAAGGTWVTTCTLIGHPGLRKRSGGESRPRA</sequence>
<proteinExistence type="predicted"/>
<feature type="transmembrane region" description="Helical" evidence="1">
    <location>
        <begin position="206"/>
        <end position="228"/>
    </location>
</feature>
<dbReference type="Pfam" id="PF01569">
    <property type="entry name" value="PAP2"/>
    <property type="match status" value="1"/>
</dbReference>
<keyword evidence="1" id="KW-1133">Transmembrane helix</keyword>
<keyword evidence="4" id="KW-1185">Reference proteome</keyword>
<feature type="domain" description="Phosphatidic acid phosphatase type 2/haloperoxidase" evidence="2">
    <location>
        <begin position="112"/>
        <end position="221"/>
    </location>
</feature>
<dbReference type="InterPro" id="IPR036938">
    <property type="entry name" value="PAP2/HPO_sf"/>
</dbReference>
<evidence type="ECO:0000313" key="4">
    <source>
        <dbReference type="Proteomes" id="UP001163687"/>
    </source>
</evidence>
<feature type="transmembrane region" description="Helical" evidence="1">
    <location>
        <begin position="78"/>
        <end position="100"/>
    </location>
</feature>
<accession>A0AA35CP54</accession>
<protein>
    <submittedName>
        <fullName evidence="3">Phosphatidylglycerophosphatase B</fullName>
    </submittedName>
</protein>
<dbReference type="InterPro" id="IPR000326">
    <property type="entry name" value="PAP2/HPO"/>
</dbReference>
<name>A0AA35CP54_9FIRM</name>
<gene>
    <name evidence="3" type="primary">pgpB</name>
    <name evidence="3" type="ORF">caldi_32630</name>
</gene>
<dbReference type="CDD" id="cd03392">
    <property type="entry name" value="PAP2_like_2"/>
    <property type="match status" value="1"/>
</dbReference>
<evidence type="ECO:0000313" key="3">
    <source>
        <dbReference type="EMBL" id="BDG62173.1"/>
    </source>
</evidence>
<dbReference type="EMBL" id="AP025628">
    <property type="protein sequence ID" value="BDG62173.1"/>
    <property type="molecule type" value="Genomic_DNA"/>
</dbReference>
<dbReference type="SMART" id="SM00014">
    <property type="entry name" value="acidPPc"/>
    <property type="match status" value="1"/>
</dbReference>
<feature type="transmembrane region" description="Helical" evidence="1">
    <location>
        <begin position="180"/>
        <end position="200"/>
    </location>
</feature>
<evidence type="ECO:0000256" key="1">
    <source>
        <dbReference type="SAM" id="Phobius"/>
    </source>
</evidence>
<dbReference type="KEGG" id="cmic:caldi_32630"/>
<dbReference type="Proteomes" id="UP001163687">
    <property type="component" value="Chromosome"/>
</dbReference>
<evidence type="ECO:0000259" key="2">
    <source>
        <dbReference type="SMART" id="SM00014"/>
    </source>
</evidence>